<keyword evidence="4" id="KW-1185">Reference proteome</keyword>
<dbReference type="RefSeq" id="XP_019046265.1">
    <property type="nucleotide sequence ID" value="XM_019191635.1"/>
</dbReference>
<evidence type="ECO:0000313" key="4">
    <source>
        <dbReference type="Proteomes" id="UP000092730"/>
    </source>
</evidence>
<dbReference type="Proteomes" id="UP000092730">
    <property type="component" value="Chromosome 4"/>
</dbReference>
<accession>A0A1B9G2F9</accession>
<evidence type="ECO:0000313" key="2">
    <source>
        <dbReference type="EMBL" id="OCF25195.1"/>
    </source>
</evidence>
<organism evidence="2">
    <name type="scientific">Kwoniella bestiolae CBS 10118</name>
    <dbReference type="NCBI Taxonomy" id="1296100"/>
    <lineage>
        <taxon>Eukaryota</taxon>
        <taxon>Fungi</taxon>
        <taxon>Dikarya</taxon>
        <taxon>Basidiomycota</taxon>
        <taxon>Agaricomycotina</taxon>
        <taxon>Tremellomycetes</taxon>
        <taxon>Tremellales</taxon>
        <taxon>Cryptococcaceae</taxon>
        <taxon>Kwoniella</taxon>
    </lineage>
</organism>
<dbReference type="AlphaFoldDB" id="A0A1B9G2F9"/>
<dbReference type="EMBL" id="CP144544">
    <property type="protein sequence ID" value="WVW83861.1"/>
    <property type="molecule type" value="Genomic_DNA"/>
</dbReference>
<dbReference type="EMBL" id="KI894021">
    <property type="protein sequence ID" value="OCF25195.1"/>
    <property type="molecule type" value="Genomic_DNA"/>
</dbReference>
<reference evidence="2" key="3">
    <citation type="submission" date="2014-01" db="EMBL/GenBank/DDBJ databases">
        <title>Evolution of pathogenesis and genome organization in the Tremellales.</title>
        <authorList>
            <person name="Cuomo C."/>
            <person name="Litvintseva A."/>
            <person name="Heitman J."/>
            <person name="Chen Y."/>
            <person name="Sun S."/>
            <person name="Springer D."/>
            <person name="Dromer F."/>
            <person name="Young S."/>
            <person name="Zeng Q."/>
            <person name="Chapman S."/>
            <person name="Gujja S."/>
            <person name="Saif S."/>
            <person name="Birren B."/>
        </authorList>
    </citation>
    <scope>NUCLEOTIDE SEQUENCE</scope>
    <source>
        <strain evidence="2">CBS 10118</strain>
    </source>
</reference>
<gene>
    <name evidence="2" type="ORF">I302_05008</name>
    <name evidence="3" type="ORF">I302_105883</name>
</gene>
<reference evidence="2" key="1">
    <citation type="submission" date="2013-07" db="EMBL/GenBank/DDBJ databases">
        <title>The Genome Sequence of Cryptococcus bestiolae CBS10118.</title>
        <authorList>
            <consortium name="The Broad Institute Genome Sequencing Platform"/>
            <person name="Cuomo C."/>
            <person name="Litvintseva A."/>
            <person name="Chen Y."/>
            <person name="Heitman J."/>
            <person name="Sun S."/>
            <person name="Springer D."/>
            <person name="Dromer F."/>
            <person name="Young S.K."/>
            <person name="Zeng Q."/>
            <person name="Gargeya S."/>
            <person name="Fitzgerald M."/>
            <person name="Abouelleil A."/>
            <person name="Alvarado L."/>
            <person name="Berlin A.M."/>
            <person name="Chapman S.B."/>
            <person name="Dewar J."/>
            <person name="Goldberg J."/>
            <person name="Griggs A."/>
            <person name="Gujja S."/>
            <person name="Hansen M."/>
            <person name="Howarth C."/>
            <person name="Imamovic A."/>
            <person name="Larimer J."/>
            <person name="McCowan C."/>
            <person name="Murphy C."/>
            <person name="Pearson M."/>
            <person name="Priest M."/>
            <person name="Roberts A."/>
            <person name="Saif S."/>
            <person name="Shea T."/>
            <person name="Sykes S."/>
            <person name="Wortman J."/>
            <person name="Nusbaum C."/>
            <person name="Birren B."/>
        </authorList>
    </citation>
    <scope>NUCLEOTIDE SEQUENCE [LARGE SCALE GENOMIC DNA]</scope>
    <source>
        <strain evidence="2">CBS 10118</strain>
    </source>
</reference>
<reference evidence="3" key="4">
    <citation type="submission" date="2024-02" db="EMBL/GenBank/DDBJ databases">
        <title>Comparative genomics of Cryptococcus and Kwoniella reveals pathogenesis evolution and contrasting modes of karyotype evolution via chromosome fusion or intercentromeric recombination.</title>
        <authorList>
            <person name="Coelho M.A."/>
            <person name="David-Palma M."/>
            <person name="Shea T."/>
            <person name="Bowers K."/>
            <person name="McGinley-Smith S."/>
            <person name="Mohammad A.W."/>
            <person name="Gnirke A."/>
            <person name="Yurkov A.M."/>
            <person name="Nowrousian M."/>
            <person name="Sun S."/>
            <person name="Cuomo C.A."/>
            <person name="Heitman J."/>
        </authorList>
    </citation>
    <scope>NUCLEOTIDE SEQUENCE</scope>
    <source>
        <strain evidence="3">CBS 10118</strain>
    </source>
</reference>
<dbReference type="GeneID" id="30209407"/>
<protein>
    <submittedName>
        <fullName evidence="2">Uncharacterized protein</fullName>
    </submittedName>
</protein>
<feature type="compositionally biased region" description="Polar residues" evidence="1">
    <location>
        <begin position="1"/>
        <end position="11"/>
    </location>
</feature>
<dbReference type="KEGG" id="kbi:30209407"/>
<feature type="compositionally biased region" description="Polar residues" evidence="1">
    <location>
        <begin position="23"/>
        <end position="33"/>
    </location>
</feature>
<dbReference type="OrthoDB" id="2581931at2759"/>
<dbReference type="VEuPathDB" id="FungiDB:I302_05008"/>
<sequence>MSSALNDTSVHPTGAQGVAPGIQNVSTSTTAQSEDVFATGGQLSGHSGVPTESGYEHTISKGAKDVVEGKPGVIESTELAPLGDEKVAADPGLISQATSLAKDAYNAVVGEK</sequence>
<evidence type="ECO:0000313" key="3">
    <source>
        <dbReference type="EMBL" id="WVW83861.1"/>
    </source>
</evidence>
<proteinExistence type="predicted"/>
<feature type="region of interest" description="Disordered" evidence="1">
    <location>
        <begin position="1"/>
        <end position="58"/>
    </location>
</feature>
<evidence type="ECO:0000256" key="1">
    <source>
        <dbReference type="SAM" id="MobiDB-lite"/>
    </source>
</evidence>
<reference evidence="3" key="2">
    <citation type="submission" date="2013-07" db="EMBL/GenBank/DDBJ databases">
        <authorList>
            <consortium name="The Broad Institute Genome Sequencing Platform"/>
            <person name="Cuomo C."/>
            <person name="Litvintseva A."/>
            <person name="Chen Y."/>
            <person name="Heitman J."/>
            <person name="Sun S."/>
            <person name="Springer D."/>
            <person name="Dromer F."/>
            <person name="Young S.K."/>
            <person name="Zeng Q."/>
            <person name="Gargeya S."/>
            <person name="Fitzgerald M."/>
            <person name="Abouelleil A."/>
            <person name="Alvarado L."/>
            <person name="Berlin A.M."/>
            <person name="Chapman S.B."/>
            <person name="Dewar J."/>
            <person name="Goldberg J."/>
            <person name="Griggs A."/>
            <person name="Gujja S."/>
            <person name="Hansen M."/>
            <person name="Howarth C."/>
            <person name="Imamovic A."/>
            <person name="Larimer J."/>
            <person name="McCowan C."/>
            <person name="Murphy C."/>
            <person name="Pearson M."/>
            <person name="Priest M."/>
            <person name="Roberts A."/>
            <person name="Saif S."/>
            <person name="Shea T."/>
            <person name="Sykes S."/>
            <person name="Wortman J."/>
            <person name="Nusbaum C."/>
            <person name="Birren B."/>
        </authorList>
    </citation>
    <scope>NUCLEOTIDE SEQUENCE</scope>
    <source>
        <strain evidence="3">CBS 10118</strain>
    </source>
</reference>
<name>A0A1B9G2F9_9TREE</name>